<dbReference type="GO" id="GO:0016651">
    <property type="term" value="F:oxidoreductase activity, acting on NAD(P)H"/>
    <property type="evidence" value="ECO:0007669"/>
    <property type="project" value="InterPro"/>
</dbReference>
<dbReference type="InterPro" id="IPR011032">
    <property type="entry name" value="GroES-like_sf"/>
</dbReference>
<evidence type="ECO:0000259" key="4">
    <source>
        <dbReference type="SMART" id="SM00829"/>
    </source>
</evidence>
<organism evidence="5 6">
    <name type="scientific">Pseudocercospora fuligena</name>
    <dbReference type="NCBI Taxonomy" id="685502"/>
    <lineage>
        <taxon>Eukaryota</taxon>
        <taxon>Fungi</taxon>
        <taxon>Dikarya</taxon>
        <taxon>Ascomycota</taxon>
        <taxon>Pezizomycotina</taxon>
        <taxon>Dothideomycetes</taxon>
        <taxon>Dothideomycetidae</taxon>
        <taxon>Mycosphaerellales</taxon>
        <taxon>Mycosphaerellaceae</taxon>
        <taxon>Pseudocercospora</taxon>
    </lineage>
</organism>
<sequence>MQQHKAILVTEIGKPVSLGTRMTPKPSKDEVLVKVVSTMLLPHDAYGRDWGLLIGEKLPAAIGTNVGGIVEEVGSAVTEFSKGDEVFGLANELSEGNDQAGLQGYATLTATSITKKPASISLDEAVTLPVNLVTSFVALFTTEFGFGFPAPWVGDKENFDASKQTIVIIGGGAVVAKFGIQLAKLAGIGRIITIAGLNGKEELERMGATHVIDRQSSNEEITKQIHAITGQEGVTHLYDCRSLSFELAASLLPAQASSRLIALHPIEQAQAELLVEKSPNCSATFVENIHLGDDEKMFWQQVPKWLAEGSILPSKYRVVDGLDHVDEINAALDAYMLGAGGPQLIVRP</sequence>
<dbReference type="InterPro" id="IPR036291">
    <property type="entry name" value="NAD(P)-bd_dom_sf"/>
</dbReference>
<feature type="domain" description="Enoyl reductase (ER)" evidence="4">
    <location>
        <begin position="19"/>
        <end position="346"/>
    </location>
</feature>
<evidence type="ECO:0000313" key="5">
    <source>
        <dbReference type="EMBL" id="KAF7189731.1"/>
    </source>
</evidence>
<dbReference type="SUPFAM" id="SSF50129">
    <property type="entry name" value="GroES-like"/>
    <property type="match status" value="1"/>
</dbReference>
<dbReference type="AlphaFoldDB" id="A0A8H6REP2"/>
<evidence type="ECO:0000256" key="1">
    <source>
        <dbReference type="ARBA" id="ARBA00008072"/>
    </source>
</evidence>
<dbReference type="InterPro" id="IPR047122">
    <property type="entry name" value="Trans-enoyl_RdTase-like"/>
</dbReference>
<evidence type="ECO:0000313" key="6">
    <source>
        <dbReference type="Proteomes" id="UP000660729"/>
    </source>
</evidence>
<comment type="subunit">
    <text evidence="2">Monomer.</text>
</comment>
<dbReference type="OrthoDB" id="9992527at2759"/>
<dbReference type="EMBL" id="JABCIY010000178">
    <property type="protein sequence ID" value="KAF7189731.1"/>
    <property type="molecule type" value="Genomic_DNA"/>
</dbReference>
<dbReference type="SUPFAM" id="SSF51735">
    <property type="entry name" value="NAD(P)-binding Rossmann-fold domains"/>
    <property type="match status" value="1"/>
</dbReference>
<evidence type="ECO:0000256" key="2">
    <source>
        <dbReference type="ARBA" id="ARBA00011245"/>
    </source>
</evidence>
<dbReference type="PANTHER" id="PTHR45348:SF2">
    <property type="entry name" value="ZINC-TYPE ALCOHOL DEHYDROGENASE-LIKE PROTEIN C2E1P3.01"/>
    <property type="match status" value="1"/>
</dbReference>
<dbReference type="SMART" id="SM00829">
    <property type="entry name" value="PKS_ER"/>
    <property type="match status" value="1"/>
</dbReference>
<reference evidence="5" key="1">
    <citation type="submission" date="2020-04" db="EMBL/GenBank/DDBJ databases">
        <title>Draft genome resource of the tomato pathogen Pseudocercospora fuligena.</title>
        <authorList>
            <person name="Zaccaron A."/>
        </authorList>
    </citation>
    <scope>NUCLEOTIDE SEQUENCE</scope>
    <source>
        <strain evidence="5">PF001</strain>
    </source>
</reference>
<accession>A0A8H6REP2</accession>
<dbReference type="Pfam" id="PF08240">
    <property type="entry name" value="ADH_N"/>
    <property type="match status" value="1"/>
</dbReference>
<protein>
    <submittedName>
        <fullName evidence="5">Dehydrogenase orsE</fullName>
    </submittedName>
</protein>
<keyword evidence="3" id="KW-0560">Oxidoreductase</keyword>
<keyword evidence="6" id="KW-1185">Reference proteome</keyword>
<name>A0A8H6REP2_9PEZI</name>
<dbReference type="InterPro" id="IPR013149">
    <property type="entry name" value="ADH-like_C"/>
</dbReference>
<dbReference type="Gene3D" id="3.90.180.10">
    <property type="entry name" value="Medium-chain alcohol dehydrogenases, catalytic domain"/>
    <property type="match status" value="1"/>
</dbReference>
<proteinExistence type="inferred from homology"/>
<dbReference type="InterPro" id="IPR013154">
    <property type="entry name" value="ADH-like_N"/>
</dbReference>
<dbReference type="Pfam" id="PF00107">
    <property type="entry name" value="ADH_zinc_N"/>
    <property type="match status" value="1"/>
</dbReference>
<dbReference type="CDD" id="cd08249">
    <property type="entry name" value="enoyl_reductase_like"/>
    <property type="match status" value="1"/>
</dbReference>
<comment type="similarity">
    <text evidence="1">Belongs to the zinc-containing alcohol dehydrogenase family.</text>
</comment>
<gene>
    <name evidence="5" type="ORF">HII31_08838</name>
</gene>
<comment type="caution">
    <text evidence="5">The sequence shown here is derived from an EMBL/GenBank/DDBJ whole genome shotgun (WGS) entry which is preliminary data.</text>
</comment>
<dbReference type="PANTHER" id="PTHR45348">
    <property type="entry name" value="HYPOTHETICAL OXIDOREDUCTASE (EUROFUNG)"/>
    <property type="match status" value="1"/>
</dbReference>
<dbReference type="Gene3D" id="3.40.50.720">
    <property type="entry name" value="NAD(P)-binding Rossmann-like Domain"/>
    <property type="match status" value="1"/>
</dbReference>
<evidence type="ECO:0000256" key="3">
    <source>
        <dbReference type="ARBA" id="ARBA00023002"/>
    </source>
</evidence>
<dbReference type="Proteomes" id="UP000660729">
    <property type="component" value="Unassembled WGS sequence"/>
</dbReference>
<dbReference type="InterPro" id="IPR020843">
    <property type="entry name" value="ER"/>
</dbReference>